<evidence type="ECO:0000313" key="4">
    <source>
        <dbReference type="Proteomes" id="UP000476176"/>
    </source>
</evidence>
<evidence type="ECO:0000313" key="5">
    <source>
        <dbReference type="Proteomes" id="UP000488956"/>
    </source>
</evidence>
<evidence type="ECO:0000256" key="1">
    <source>
        <dbReference type="SAM" id="MobiDB-lite"/>
    </source>
</evidence>
<dbReference type="Proteomes" id="UP000476176">
    <property type="component" value="Unassembled WGS sequence"/>
</dbReference>
<evidence type="ECO:0000313" key="3">
    <source>
        <dbReference type="EMBL" id="KAE9159835.1"/>
    </source>
</evidence>
<protein>
    <submittedName>
        <fullName evidence="3">Uncharacterized protein</fullName>
    </submittedName>
</protein>
<name>A0A6G0MAE4_9STRA</name>
<feature type="region of interest" description="Disordered" evidence="1">
    <location>
        <begin position="1"/>
        <end position="36"/>
    </location>
</feature>
<dbReference type="Proteomes" id="UP000488956">
    <property type="component" value="Unassembled WGS sequence"/>
</dbReference>
<reference evidence="4 5" key="1">
    <citation type="submission" date="2018-09" db="EMBL/GenBank/DDBJ databases">
        <title>Genomic investigation of the strawberry pathogen Phytophthora fragariae indicates pathogenicity is determined by transcriptional variation in three key races.</title>
        <authorList>
            <person name="Adams T.M."/>
            <person name="Armitage A.D."/>
            <person name="Sobczyk M.K."/>
            <person name="Bates H.J."/>
            <person name="Dunwell J.M."/>
            <person name="Nellist C.F."/>
            <person name="Harrison R.J."/>
        </authorList>
    </citation>
    <scope>NUCLEOTIDE SEQUENCE [LARGE SCALE GENOMIC DNA]</scope>
    <source>
        <strain evidence="3 4">BC-23</strain>
        <strain evidence="2 5">ONT-3</strain>
    </source>
</reference>
<dbReference type="EMBL" id="QXGC01007750">
    <property type="protein sequence ID" value="KAE9159835.1"/>
    <property type="molecule type" value="Genomic_DNA"/>
</dbReference>
<gene>
    <name evidence="3" type="ORF">PF004_g31385</name>
    <name evidence="2" type="ORF">PF010_g31716</name>
</gene>
<dbReference type="AlphaFoldDB" id="A0A6G0MAE4"/>
<comment type="caution">
    <text evidence="3">The sequence shown here is derived from an EMBL/GenBank/DDBJ whole genome shotgun (WGS) entry which is preliminary data.</text>
</comment>
<accession>A0A6G0MAE4</accession>
<sequence>MADTTNEKINGQHGANAAMANADEKTNGQHDANAAI</sequence>
<proteinExistence type="predicted"/>
<feature type="non-terminal residue" evidence="3">
    <location>
        <position position="36"/>
    </location>
</feature>
<dbReference type="EMBL" id="QXFX01007672">
    <property type="protein sequence ID" value="KAE9056573.1"/>
    <property type="molecule type" value="Genomic_DNA"/>
</dbReference>
<organism evidence="3 4">
    <name type="scientific">Phytophthora fragariae</name>
    <dbReference type="NCBI Taxonomy" id="53985"/>
    <lineage>
        <taxon>Eukaryota</taxon>
        <taxon>Sar</taxon>
        <taxon>Stramenopiles</taxon>
        <taxon>Oomycota</taxon>
        <taxon>Peronosporomycetes</taxon>
        <taxon>Peronosporales</taxon>
        <taxon>Peronosporaceae</taxon>
        <taxon>Phytophthora</taxon>
    </lineage>
</organism>
<evidence type="ECO:0000313" key="2">
    <source>
        <dbReference type="EMBL" id="KAE9056573.1"/>
    </source>
</evidence>